<accession>A0A0H5SY12</accession>
<evidence type="ECO:0000256" key="1">
    <source>
        <dbReference type="SAM" id="Phobius"/>
    </source>
</evidence>
<dbReference type="Proteomes" id="UP000236497">
    <property type="component" value="Unassembled WGS sequence"/>
</dbReference>
<evidence type="ECO:0000313" key="3">
    <source>
        <dbReference type="Proteomes" id="UP000236497"/>
    </source>
</evidence>
<gene>
    <name evidence="2" type="primary">ydjG</name>
    <name evidence="2" type="ORF">HHT355_2065</name>
</gene>
<dbReference type="RefSeq" id="WP_103203353.1">
    <property type="nucleotide sequence ID" value="NZ_CVTD020000023.1"/>
</dbReference>
<dbReference type="AlphaFoldDB" id="A0A0H5SY12"/>
<reference evidence="2 3" key="1">
    <citation type="submission" date="2015-06" db="EMBL/GenBank/DDBJ databases">
        <authorList>
            <person name="Wibberg Daniel"/>
        </authorList>
    </citation>
    <scope>NUCLEOTIDE SEQUENCE [LARGE SCALE GENOMIC DNA]</scope>
    <source>
        <strain evidence="2 3">T3/55T</strain>
    </source>
</reference>
<organism evidence="2 3">
    <name type="scientific">Herbinix hemicellulosilytica</name>
    <dbReference type="NCBI Taxonomy" id="1564487"/>
    <lineage>
        <taxon>Bacteria</taxon>
        <taxon>Bacillati</taxon>
        <taxon>Bacillota</taxon>
        <taxon>Clostridia</taxon>
        <taxon>Lachnospirales</taxon>
        <taxon>Lachnospiraceae</taxon>
        <taxon>Herbinix</taxon>
    </lineage>
</organism>
<keyword evidence="1" id="KW-0472">Membrane</keyword>
<feature type="transmembrane region" description="Helical" evidence="1">
    <location>
        <begin position="353"/>
        <end position="374"/>
    </location>
</feature>
<protein>
    <recommendedName>
        <fullName evidence="4">Replication restart DNA helicase PriA</fullName>
    </recommendedName>
</protein>
<dbReference type="OrthoDB" id="3182597at2"/>
<sequence>MVTHYKCPNCGADMEFDASSGKLKCHSCQREESIEKMAGLNNIPDGAQVSYNIEDEDKKAEQTFFEKDYEDPLFEDNSTHHHAFSEHEITEYHCQNCGAVLITEPQTTATRCSFCGAGIVISERLSGTFAPDYVIPFSITKEQAQEAFKKWCKKGLLLPSDFKVADRIKDITGIYVPFWLYDLNGKGEAVATCTKVRTYTRGDWIYTETRYYNVYRKVDLDYLKVPCDASKKMDDSMMDKLEPYTYGNLKDFKMPYLAGFVAEKYDYDDEQLLPRVKNRVYSYVESYLKSTISGYTTVHFNKLDIHIRKKDAKYTLLPVWMVCYDYKKAEHTFAMNGQTGKIVGKPPISKGKVAAWFFGVSGSCFLLLRILTLIMEGGW</sequence>
<keyword evidence="1" id="KW-0812">Transmembrane</keyword>
<keyword evidence="1" id="KW-1133">Transmembrane helix</keyword>
<dbReference type="EMBL" id="CVTD020000023">
    <property type="protein sequence ID" value="CRZ35263.1"/>
    <property type="molecule type" value="Genomic_DNA"/>
</dbReference>
<name>A0A0H5SY12_HERHM</name>
<dbReference type="Gene3D" id="2.20.28.30">
    <property type="entry name" value="RNA polymerase ii, chain L"/>
    <property type="match status" value="2"/>
</dbReference>
<evidence type="ECO:0000313" key="2">
    <source>
        <dbReference type="EMBL" id="CRZ35263.1"/>
    </source>
</evidence>
<proteinExistence type="predicted"/>
<keyword evidence="3" id="KW-1185">Reference proteome</keyword>
<evidence type="ECO:0008006" key="4">
    <source>
        <dbReference type="Google" id="ProtNLM"/>
    </source>
</evidence>
<dbReference type="PANTHER" id="PTHR37826:SF3">
    <property type="entry name" value="J DOMAIN-CONTAINING PROTEIN"/>
    <property type="match status" value="1"/>
</dbReference>
<dbReference type="PANTHER" id="PTHR37826">
    <property type="entry name" value="FLOTILLIN BAND_7_5 DOMAIN PROTEIN"/>
    <property type="match status" value="1"/>
</dbReference>